<dbReference type="PANTHER" id="PTHR21266">
    <property type="entry name" value="IRON-SULFUR DOMAIN CONTAINING PROTEIN"/>
    <property type="match status" value="1"/>
</dbReference>
<feature type="domain" description="Rieske" evidence="6">
    <location>
        <begin position="27"/>
        <end position="136"/>
    </location>
</feature>
<keyword evidence="5" id="KW-0411">Iron-sulfur</keyword>
<dbReference type="InterPro" id="IPR017941">
    <property type="entry name" value="Rieske_2Fe-2S"/>
</dbReference>
<evidence type="ECO:0000313" key="7">
    <source>
        <dbReference type="EMBL" id="MBC2777054.1"/>
    </source>
</evidence>
<dbReference type="PROSITE" id="PS00570">
    <property type="entry name" value="RING_HYDROXYL_ALPHA"/>
    <property type="match status" value="1"/>
</dbReference>
<sequence length="434" mass="49993">MLSEEKNRQFTQVGAGTPMGELLRRYWMPIAAETELDDRATKPVRLMGEDLALYKDLSGQFGLVERQCPHRRADLVHGFVEECGLRCNYHGWLFDETGACRERPFEDVIFKGNESVREKARIKAYPVRVLGGLIWAYLGPLPAPELPEYEAFNWPNGFRQVILSEIPCNWAQCQENSIDPVHFEWMHSNWSIRLKGEKGPYGPKHLKVGFDEFEHGFLYKRIREDTDEEHDLWSVGRTALWPVGMFLGDHFEWRVPIDDENTLSVAWSFQRMPVESEPFVQDRIPYWYGPIVDEKGEWISSHVMNQDFIAWAGQGRIADRTKELLGRSDAGVGLMRRRFFEEMDAVARGDDPKAVIRDPDKARNIALPIVHADRYHQGLTREQLIAHPVLGRHIKGYPYQYGQPQALLESIWDAAGIRAEDLGLKAPEMAGEME</sequence>
<keyword evidence="1" id="KW-0001">2Fe-2S</keyword>
<evidence type="ECO:0000313" key="8">
    <source>
        <dbReference type="Proteomes" id="UP000564378"/>
    </source>
</evidence>
<dbReference type="PANTHER" id="PTHR21266:SF59">
    <property type="entry name" value="BLR4922 PROTEIN"/>
    <property type="match status" value="1"/>
</dbReference>
<dbReference type="EMBL" id="JACJVJ010000001">
    <property type="protein sequence ID" value="MBC2777054.1"/>
    <property type="molecule type" value="Genomic_DNA"/>
</dbReference>
<accession>A0A842HZX2</accession>
<dbReference type="PROSITE" id="PS51296">
    <property type="entry name" value="RIESKE"/>
    <property type="match status" value="1"/>
</dbReference>
<keyword evidence="2" id="KW-0479">Metal-binding</keyword>
<keyword evidence="8" id="KW-1185">Reference proteome</keyword>
<evidence type="ECO:0000256" key="5">
    <source>
        <dbReference type="ARBA" id="ARBA00023014"/>
    </source>
</evidence>
<name>A0A842HZX2_9SPHN</name>
<dbReference type="Pfam" id="PF00355">
    <property type="entry name" value="Rieske"/>
    <property type="match status" value="1"/>
</dbReference>
<proteinExistence type="predicted"/>
<dbReference type="Gene3D" id="2.102.10.10">
    <property type="entry name" value="Rieske [2Fe-2S] iron-sulphur domain"/>
    <property type="match status" value="1"/>
</dbReference>
<evidence type="ECO:0000256" key="4">
    <source>
        <dbReference type="ARBA" id="ARBA00023004"/>
    </source>
</evidence>
<dbReference type="InterPro" id="IPR036922">
    <property type="entry name" value="Rieske_2Fe-2S_sf"/>
</dbReference>
<dbReference type="GO" id="GO:0051537">
    <property type="term" value="F:2 iron, 2 sulfur cluster binding"/>
    <property type="evidence" value="ECO:0007669"/>
    <property type="project" value="UniProtKB-KW"/>
</dbReference>
<dbReference type="GO" id="GO:0005506">
    <property type="term" value="F:iron ion binding"/>
    <property type="evidence" value="ECO:0007669"/>
    <property type="project" value="InterPro"/>
</dbReference>
<comment type="caution">
    <text evidence="7">The sequence shown here is derived from an EMBL/GenBank/DDBJ whole genome shotgun (WGS) entry which is preliminary data.</text>
</comment>
<protein>
    <submittedName>
        <fullName evidence="7">Aromatic ring-hydroxylating dioxygenase subunit alpha</fullName>
    </submittedName>
</protein>
<evidence type="ECO:0000256" key="1">
    <source>
        <dbReference type="ARBA" id="ARBA00022714"/>
    </source>
</evidence>
<keyword evidence="3" id="KW-0560">Oxidoreductase</keyword>
<reference evidence="7 8" key="1">
    <citation type="submission" date="2020-08" db="EMBL/GenBank/DDBJ databases">
        <title>Draft genome sequence of Parasphingopyxis sp. GrpM-11.</title>
        <authorList>
            <person name="Oh J."/>
            <person name="Roh D.-H."/>
        </authorList>
    </citation>
    <scope>NUCLEOTIDE SEQUENCE [LARGE SCALE GENOMIC DNA]</scope>
    <source>
        <strain evidence="7 8">GrpM-11</strain>
    </source>
</reference>
<organism evidence="7 8">
    <name type="scientific">Parasphingopyxis marina</name>
    <dbReference type="NCBI Taxonomy" id="2761622"/>
    <lineage>
        <taxon>Bacteria</taxon>
        <taxon>Pseudomonadati</taxon>
        <taxon>Pseudomonadota</taxon>
        <taxon>Alphaproteobacteria</taxon>
        <taxon>Sphingomonadales</taxon>
        <taxon>Sphingomonadaceae</taxon>
        <taxon>Parasphingopyxis</taxon>
    </lineage>
</organism>
<evidence type="ECO:0000256" key="2">
    <source>
        <dbReference type="ARBA" id="ARBA00022723"/>
    </source>
</evidence>
<dbReference type="Gene3D" id="3.90.380.10">
    <property type="entry name" value="Naphthalene 1,2-dioxygenase Alpha Subunit, Chain A, domain 1"/>
    <property type="match status" value="1"/>
</dbReference>
<dbReference type="GO" id="GO:0051213">
    <property type="term" value="F:dioxygenase activity"/>
    <property type="evidence" value="ECO:0007669"/>
    <property type="project" value="UniProtKB-KW"/>
</dbReference>
<gene>
    <name evidence="7" type="ORF">H6P80_05400</name>
</gene>
<dbReference type="InterPro" id="IPR015881">
    <property type="entry name" value="ARHD_Rieske_2Fe_2S"/>
</dbReference>
<dbReference type="SUPFAM" id="SSF50022">
    <property type="entry name" value="ISP domain"/>
    <property type="match status" value="1"/>
</dbReference>
<evidence type="ECO:0000259" key="6">
    <source>
        <dbReference type="PROSITE" id="PS51296"/>
    </source>
</evidence>
<keyword evidence="7" id="KW-0223">Dioxygenase</keyword>
<keyword evidence="4" id="KW-0408">Iron</keyword>
<dbReference type="RefSeq" id="WP_185800286.1">
    <property type="nucleotide sequence ID" value="NZ_JACJVJ010000001.1"/>
</dbReference>
<dbReference type="Proteomes" id="UP000564378">
    <property type="component" value="Unassembled WGS sequence"/>
</dbReference>
<evidence type="ECO:0000256" key="3">
    <source>
        <dbReference type="ARBA" id="ARBA00023002"/>
    </source>
</evidence>
<dbReference type="SUPFAM" id="SSF55961">
    <property type="entry name" value="Bet v1-like"/>
    <property type="match status" value="1"/>
</dbReference>
<dbReference type="AlphaFoldDB" id="A0A842HZX2"/>
<dbReference type="CDD" id="cd08878">
    <property type="entry name" value="RHO_alpha_C_DMO-like"/>
    <property type="match status" value="1"/>
</dbReference>
<dbReference type="InterPro" id="IPR050584">
    <property type="entry name" value="Cholesterol_7-desaturase"/>
</dbReference>